<evidence type="ECO:0000256" key="4">
    <source>
        <dbReference type="ARBA" id="ARBA00022801"/>
    </source>
</evidence>
<dbReference type="GO" id="GO:0004190">
    <property type="term" value="F:aspartic-type endopeptidase activity"/>
    <property type="evidence" value="ECO:0007669"/>
    <property type="project" value="UniProtKB-KW"/>
</dbReference>
<dbReference type="PATRIC" id="fig|381306.5.peg.988"/>
<dbReference type="EMBL" id="FMUN01000002">
    <property type="protein sequence ID" value="SCX94814.1"/>
    <property type="molecule type" value="Genomic_DNA"/>
</dbReference>
<evidence type="ECO:0000256" key="1">
    <source>
        <dbReference type="ARBA" id="ARBA00006814"/>
    </source>
</evidence>
<evidence type="ECO:0000256" key="3">
    <source>
        <dbReference type="ARBA" id="ARBA00022750"/>
    </source>
</evidence>
<keyword evidence="6" id="KW-1185">Reference proteome</keyword>
<proteinExistence type="inferred from homology"/>
<dbReference type="RefSeq" id="WP_054966673.1">
    <property type="nucleotide sequence ID" value="NZ_FMUN01000002.1"/>
</dbReference>
<keyword evidence="2 5" id="KW-0645">Protease</keyword>
<comment type="similarity">
    <text evidence="1">Belongs to the peptidase A31 family.</text>
</comment>
<dbReference type="Pfam" id="PF01750">
    <property type="entry name" value="HycI"/>
    <property type="match status" value="1"/>
</dbReference>
<sequence>MSIAVLGIGSPFGGDRVGWAVVEALRPEAEARWPAVRLTALDRPGPGLLPHLEGVGYAVLVDAVRSGAPPGTLHRFRGLDGLPAADPLSSHGFGLAEALALAERVGVLPEWVVVGVEADVRKPPPEAVVARAAAAVREEVAARSRP</sequence>
<organism evidence="5 6">
    <name type="scientific">Thiohalorhabdus denitrificans</name>
    <dbReference type="NCBI Taxonomy" id="381306"/>
    <lineage>
        <taxon>Bacteria</taxon>
        <taxon>Pseudomonadati</taxon>
        <taxon>Pseudomonadota</taxon>
        <taxon>Gammaproteobacteria</taxon>
        <taxon>Thiohalorhabdales</taxon>
        <taxon>Thiohalorhabdaceae</taxon>
        <taxon>Thiohalorhabdus</taxon>
    </lineage>
</organism>
<evidence type="ECO:0000256" key="2">
    <source>
        <dbReference type="ARBA" id="ARBA00022670"/>
    </source>
</evidence>
<keyword evidence="3" id="KW-0064">Aspartyl protease</keyword>
<dbReference type="STRING" id="381306.AN478_11135"/>
<dbReference type="Gene3D" id="3.40.50.1450">
    <property type="entry name" value="HybD-like"/>
    <property type="match status" value="1"/>
</dbReference>
<dbReference type="InterPro" id="IPR023430">
    <property type="entry name" value="Pept_HybD-like_dom_sf"/>
</dbReference>
<dbReference type="NCBIfam" id="TIGR00072">
    <property type="entry name" value="hydrog_prot"/>
    <property type="match status" value="1"/>
</dbReference>
<dbReference type="Proteomes" id="UP000183104">
    <property type="component" value="Unassembled WGS sequence"/>
</dbReference>
<evidence type="ECO:0000313" key="6">
    <source>
        <dbReference type="Proteomes" id="UP000183104"/>
    </source>
</evidence>
<accession>A0A0P9EBM5</accession>
<dbReference type="PANTHER" id="PTHR30302:SF1">
    <property type="entry name" value="HYDROGENASE 2 MATURATION PROTEASE"/>
    <property type="match status" value="1"/>
</dbReference>
<dbReference type="OrthoDB" id="9808862at2"/>
<protein>
    <submittedName>
        <fullName evidence="5">Hydrogenase maturation protease</fullName>
    </submittedName>
</protein>
<gene>
    <name evidence="5" type="ORF">SAMN05661077_0806</name>
</gene>
<reference evidence="6" key="1">
    <citation type="submission" date="2016-10" db="EMBL/GenBank/DDBJ databases">
        <authorList>
            <person name="Varghese N."/>
        </authorList>
    </citation>
    <scope>NUCLEOTIDE SEQUENCE [LARGE SCALE GENOMIC DNA]</scope>
    <source>
        <strain evidence="6">HL 19</strain>
    </source>
</reference>
<dbReference type="GO" id="GO:0016485">
    <property type="term" value="P:protein processing"/>
    <property type="evidence" value="ECO:0007669"/>
    <property type="project" value="TreeGrafter"/>
</dbReference>
<evidence type="ECO:0000313" key="5">
    <source>
        <dbReference type="EMBL" id="SCX94814.1"/>
    </source>
</evidence>
<dbReference type="GO" id="GO:0008047">
    <property type="term" value="F:enzyme activator activity"/>
    <property type="evidence" value="ECO:0007669"/>
    <property type="project" value="InterPro"/>
</dbReference>
<dbReference type="PANTHER" id="PTHR30302">
    <property type="entry name" value="HYDROGENASE 1 MATURATION PROTEASE"/>
    <property type="match status" value="1"/>
</dbReference>
<dbReference type="AlphaFoldDB" id="A0A0P9EBM5"/>
<dbReference type="SUPFAM" id="SSF53163">
    <property type="entry name" value="HybD-like"/>
    <property type="match status" value="1"/>
</dbReference>
<dbReference type="CDD" id="cd00518">
    <property type="entry name" value="H2MP"/>
    <property type="match status" value="1"/>
</dbReference>
<name>A0A0P9EBM5_9GAMM</name>
<keyword evidence="4" id="KW-0378">Hydrolase</keyword>
<dbReference type="InterPro" id="IPR000671">
    <property type="entry name" value="Peptidase_A31"/>
</dbReference>